<keyword evidence="2" id="KW-0812">Transmembrane</keyword>
<protein>
    <recommendedName>
        <fullName evidence="3">Septum formation-related domain-containing protein</fullName>
    </recommendedName>
</protein>
<keyword evidence="2" id="KW-0472">Membrane</keyword>
<keyword evidence="2" id="KW-1133">Transmembrane helix</keyword>
<proteinExistence type="predicted"/>
<feature type="transmembrane region" description="Helical" evidence="2">
    <location>
        <begin position="112"/>
        <end position="136"/>
    </location>
</feature>
<keyword evidence="5" id="KW-1185">Reference proteome</keyword>
<evidence type="ECO:0000256" key="2">
    <source>
        <dbReference type="SAM" id="Phobius"/>
    </source>
</evidence>
<feature type="compositionally biased region" description="Polar residues" evidence="1">
    <location>
        <begin position="1"/>
        <end position="11"/>
    </location>
</feature>
<dbReference type="AlphaFoldDB" id="A0A4R4N638"/>
<evidence type="ECO:0000313" key="5">
    <source>
        <dbReference type="Proteomes" id="UP000295431"/>
    </source>
</evidence>
<evidence type="ECO:0000313" key="4">
    <source>
        <dbReference type="EMBL" id="TDC02317.1"/>
    </source>
</evidence>
<feature type="region of interest" description="Disordered" evidence="1">
    <location>
        <begin position="1"/>
        <end position="66"/>
    </location>
</feature>
<dbReference type="Proteomes" id="UP000295431">
    <property type="component" value="Unassembled WGS sequence"/>
</dbReference>
<evidence type="ECO:0000259" key="3">
    <source>
        <dbReference type="Pfam" id="PF13845"/>
    </source>
</evidence>
<dbReference type="Pfam" id="PF13845">
    <property type="entry name" value="Septum_form"/>
    <property type="match status" value="1"/>
</dbReference>
<feature type="domain" description="Septum formation-related" evidence="3">
    <location>
        <begin position="159"/>
        <end position="367"/>
    </location>
</feature>
<evidence type="ECO:0000256" key="1">
    <source>
        <dbReference type="SAM" id="MobiDB-lite"/>
    </source>
</evidence>
<dbReference type="EMBL" id="SMJW01000444">
    <property type="protein sequence ID" value="TDC02317.1"/>
    <property type="molecule type" value="Genomic_DNA"/>
</dbReference>
<organism evidence="4 5">
    <name type="scientific">Actinomadura bangladeshensis</name>
    <dbReference type="NCBI Taxonomy" id="453573"/>
    <lineage>
        <taxon>Bacteria</taxon>
        <taxon>Bacillati</taxon>
        <taxon>Actinomycetota</taxon>
        <taxon>Actinomycetes</taxon>
        <taxon>Streptosporangiales</taxon>
        <taxon>Thermomonosporaceae</taxon>
        <taxon>Actinomadura</taxon>
    </lineage>
</organism>
<feature type="transmembrane region" description="Helical" evidence="2">
    <location>
        <begin position="75"/>
        <end position="100"/>
    </location>
</feature>
<dbReference type="InterPro" id="IPR026004">
    <property type="entry name" value="Septum_form"/>
</dbReference>
<feature type="compositionally biased region" description="Pro residues" evidence="1">
    <location>
        <begin position="46"/>
        <end position="57"/>
    </location>
</feature>
<dbReference type="OrthoDB" id="3480120at2"/>
<sequence>MPPDTNGSRMTTPPGDGSASDGAEPAPAWTPPDSAPPSADVSAPPTQAPPWTTPPSAGPSMSGPPVGVRRRTNRFAIVAIVTGVLGLVLFAVGFAVAALVQTGRRGEKGRGLAIGGLAASLVWVAAIAAVVTVGPLSSGSSGPGVRADGRVAVTAMRPGDCFSELVETPDGMFAKPLPCTTPHRGELSASTELSDVPYPGVREARDRAWTACRERTEFLERSRYGEDLELHVAPPDEDAWKTGDRTVRCLMRYTGSGLLPSALDQTIETRTQYTSQLSPGDCIKEWGEYDDQPLIPCTKEHEYEMLGFSTLHGGEYPGDDKLEQKALDACTDLAREVWGGDPPSDIDIAFAGPDRFRWEQQMRTVVCLVTGRDGPLKRSVVPH</sequence>
<accession>A0A4R4N638</accession>
<comment type="caution">
    <text evidence="4">The sequence shown here is derived from an EMBL/GenBank/DDBJ whole genome shotgun (WGS) entry which is preliminary data.</text>
</comment>
<feature type="compositionally biased region" description="Low complexity" evidence="1">
    <location>
        <begin position="36"/>
        <end position="45"/>
    </location>
</feature>
<reference evidence="4 5" key="1">
    <citation type="submission" date="2019-03" db="EMBL/GenBank/DDBJ databases">
        <title>Draft genome sequences of novel Actinobacteria.</title>
        <authorList>
            <person name="Sahin N."/>
            <person name="Ay H."/>
            <person name="Saygin H."/>
        </authorList>
    </citation>
    <scope>NUCLEOTIDE SEQUENCE [LARGE SCALE GENOMIC DNA]</scope>
    <source>
        <strain evidence="4 5">DSM 45347</strain>
    </source>
</reference>
<gene>
    <name evidence="4" type="ORF">E1284_39530</name>
</gene>
<name>A0A4R4N638_9ACTN</name>